<dbReference type="EMBL" id="FWYF01000001">
    <property type="protein sequence ID" value="SMD33165.1"/>
    <property type="molecule type" value="Genomic_DNA"/>
</dbReference>
<name>A0A1W2G904_REIFA</name>
<reference evidence="1 2" key="1">
    <citation type="submission" date="2017-04" db="EMBL/GenBank/DDBJ databases">
        <authorList>
            <person name="Afonso C.L."/>
            <person name="Miller P.J."/>
            <person name="Scott M.A."/>
            <person name="Spackman E."/>
            <person name="Goraichik I."/>
            <person name="Dimitrov K.M."/>
            <person name="Suarez D.L."/>
            <person name="Swayne D.E."/>
        </authorList>
    </citation>
    <scope>NUCLEOTIDE SEQUENCE [LARGE SCALE GENOMIC DNA]</scope>
    <source>
        <strain evidence="1 2">DSM 26133</strain>
    </source>
</reference>
<dbReference type="OrthoDB" id="644207at2"/>
<keyword evidence="2" id="KW-1185">Reference proteome</keyword>
<accession>A0A1W2G904</accession>
<dbReference type="Proteomes" id="UP000192472">
    <property type="component" value="Unassembled WGS sequence"/>
</dbReference>
<gene>
    <name evidence="1" type="ORF">SAMN04488029_1530</name>
</gene>
<protein>
    <submittedName>
        <fullName evidence="1">Uncharacterized protein</fullName>
    </submittedName>
</protein>
<organism evidence="1 2">
    <name type="scientific">Reichenbachiella faecimaris</name>
    <dbReference type="NCBI Taxonomy" id="692418"/>
    <lineage>
        <taxon>Bacteria</taxon>
        <taxon>Pseudomonadati</taxon>
        <taxon>Bacteroidota</taxon>
        <taxon>Cytophagia</taxon>
        <taxon>Cytophagales</taxon>
        <taxon>Reichenbachiellaceae</taxon>
        <taxon>Reichenbachiella</taxon>
    </lineage>
</organism>
<evidence type="ECO:0000313" key="1">
    <source>
        <dbReference type="EMBL" id="SMD33165.1"/>
    </source>
</evidence>
<proteinExistence type="predicted"/>
<dbReference type="AlphaFoldDB" id="A0A1W2G904"/>
<dbReference type="STRING" id="692418.SAMN04488029_1530"/>
<sequence>MKKILTIVLTMLFIVSLLIIQQLQAQAPSKMSYQAVVRDASGTLVIDQEIGMRISILEGSSSGTAVYVETHNPTSNSNGLISIEIGDGSVVSGTFSDIDWSTEAFFIQTEIDPLGGSSYTITGTSQLMSVPYALYAEKAGNTFSGDYNDLSNIPTGSDFDGDFANLTNIPTGISDGDDDTQLTEAEVDDYVANNGYLTAEVDGSITNEIELPEQSGNAGLVLTTDGTNPAWSAVSYNDLTDVPSSSFDGEFSSLANVPAGLDDGDDDTQLSEAEVDTYVANNGYLTAEVDGSITNEIQDLQLTGHDLSITNNGSATTIDLSGYLDNTDTQLNESQVDTYVANNGYLTAEVDGSITNEIELPAQAGQAGKVLSTNGSSPEWITTSAGFDGEFSNLSNIPTGLSDGDDNTQLNETQVDAFVANNGYLTAEVDGSITNEIQDLQLSGNNLSITNNGSATTIDLSGYLDNTDTQLNETQVDAYVANNGYLTAEVDGSITNEIELPAQSGHSGKYLTTNGSSVSWDTPSSSPSVRTMSANTTLTTSDEIVIINGAFIATLPASPTDGQKLTVVSNNENAGVNRNGKPLYIANGLFDSSTTLTFLDTNSNLYTFVYSSTIGAWLSTY</sequence>
<evidence type="ECO:0000313" key="2">
    <source>
        <dbReference type="Proteomes" id="UP000192472"/>
    </source>
</evidence>
<dbReference type="RefSeq" id="WP_139793789.1">
    <property type="nucleotide sequence ID" value="NZ_FWYF01000001.1"/>
</dbReference>